<sequence length="93" mass="10980">MGRKAGKPDFGHPPRDYGYSIIQNLKDAGCTDELIEEFRTLEEHAEEERQLQLLSGHRKHLLEELHKEEKRIDCLDYLIYQIEHRKQKGGFFG</sequence>
<dbReference type="Proteomes" id="UP000823863">
    <property type="component" value="Unassembled WGS sequence"/>
</dbReference>
<reference evidence="1" key="2">
    <citation type="submission" date="2021-04" db="EMBL/GenBank/DDBJ databases">
        <authorList>
            <person name="Gilroy R."/>
        </authorList>
    </citation>
    <scope>NUCLEOTIDE SEQUENCE</scope>
    <source>
        <strain evidence="1">CHK198-12963</strain>
    </source>
</reference>
<protein>
    <submittedName>
        <fullName evidence="1">Uncharacterized protein</fullName>
    </submittedName>
</protein>
<dbReference type="EMBL" id="DWWB01000035">
    <property type="protein sequence ID" value="HJC66448.1"/>
    <property type="molecule type" value="Genomic_DNA"/>
</dbReference>
<name>A0A9D2TF34_9FIRM</name>
<evidence type="ECO:0000313" key="2">
    <source>
        <dbReference type="Proteomes" id="UP000823863"/>
    </source>
</evidence>
<evidence type="ECO:0000313" key="1">
    <source>
        <dbReference type="EMBL" id="HJC66448.1"/>
    </source>
</evidence>
<comment type="caution">
    <text evidence="1">The sequence shown here is derived from an EMBL/GenBank/DDBJ whole genome shotgun (WGS) entry which is preliminary data.</text>
</comment>
<accession>A0A9D2TF34</accession>
<reference evidence="1" key="1">
    <citation type="journal article" date="2021" name="PeerJ">
        <title>Extensive microbial diversity within the chicken gut microbiome revealed by metagenomics and culture.</title>
        <authorList>
            <person name="Gilroy R."/>
            <person name="Ravi A."/>
            <person name="Getino M."/>
            <person name="Pursley I."/>
            <person name="Horton D.L."/>
            <person name="Alikhan N.F."/>
            <person name="Baker D."/>
            <person name="Gharbi K."/>
            <person name="Hall N."/>
            <person name="Watson M."/>
            <person name="Adriaenssens E.M."/>
            <person name="Foster-Nyarko E."/>
            <person name="Jarju S."/>
            <person name="Secka A."/>
            <person name="Antonio M."/>
            <person name="Oren A."/>
            <person name="Chaudhuri R.R."/>
            <person name="La Ragione R."/>
            <person name="Hildebrand F."/>
            <person name="Pallen M.J."/>
        </authorList>
    </citation>
    <scope>NUCLEOTIDE SEQUENCE</scope>
    <source>
        <strain evidence="1">CHK198-12963</strain>
    </source>
</reference>
<gene>
    <name evidence="1" type="ORF">H9931_06980</name>
</gene>
<proteinExistence type="predicted"/>
<organism evidence="1 2">
    <name type="scientific">Candidatus Enterocloster excrementigallinarum</name>
    <dbReference type="NCBI Taxonomy" id="2838558"/>
    <lineage>
        <taxon>Bacteria</taxon>
        <taxon>Bacillati</taxon>
        <taxon>Bacillota</taxon>
        <taxon>Clostridia</taxon>
        <taxon>Lachnospirales</taxon>
        <taxon>Lachnospiraceae</taxon>
        <taxon>Enterocloster</taxon>
    </lineage>
</organism>
<dbReference type="AlphaFoldDB" id="A0A9D2TF34"/>